<accession>A0A8C3QMV3</accession>
<dbReference type="Proteomes" id="UP000694396">
    <property type="component" value="Unplaced"/>
</dbReference>
<sequence>MGHAPRATPTPGSVPECHLGRDWGGDSPSLGSPSLSPLSPRGPGLSWGHPTVSPQCPHSVPTVSPGSPWSPFPPWGSLGVPWVSMGVTPLSPFPPWGPWGHPTVSPPCPQGPHSHPGGLWVPSPCPCVSPVSPGLSPGCLSVPWVSPVSPLSPMSPEELALRLAQAVALGDTAVAAQSAASLARRHAQLSVTLRDRDGPGTEIRWAGLRHCHCHHHRHFLLSSSSAFFLFAVQVFRDLGFPVAAQRWIIGQSLCRDGRSLRSYGIRGDGDAAFLFLLTARAAGLRRLRGWGTPHLRQVWAAEPSSSSSSSSCSCSFLIILILLLSHPPAASSSSSSRCCCSFLI</sequence>
<evidence type="ECO:0000256" key="5">
    <source>
        <dbReference type="ARBA" id="ARBA00022833"/>
    </source>
</evidence>
<evidence type="ECO:0000313" key="8">
    <source>
        <dbReference type="Ensembl" id="ENSCRFP00000008532.1"/>
    </source>
</evidence>
<dbReference type="GO" id="GO:0008270">
    <property type="term" value="F:zinc ion binding"/>
    <property type="evidence" value="ECO:0007669"/>
    <property type="project" value="UniProtKB-KW"/>
</dbReference>
<dbReference type="GO" id="GO:0097039">
    <property type="term" value="P:protein linear polyubiquitination"/>
    <property type="evidence" value="ECO:0007669"/>
    <property type="project" value="TreeGrafter"/>
</dbReference>
<dbReference type="InterPro" id="IPR051628">
    <property type="entry name" value="LUBAC_E3_Ligases"/>
</dbReference>
<keyword evidence="2" id="KW-0479">Metal-binding</keyword>
<dbReference type="Gene3D" id="3.10.20.90">
    <property type="entry name" value="Phosphatidylinositol 3-kinase Catalytic Subunit, Chain A, domain 1"/>
    <property type="match status" value="1"/>
</dbReference>
<evidence type="ECO:0000256" key="6">
    <source>
        <dbReference type="SAM" id="MobiDB-lite"/>
    </source>
</evidence>
<evidence type="ECO:0000256" key="2">
    <source>
        <dbReference type="ARBA" id="ARBA00022723"/>
    </source>
</evidence>
<keyword evidence="4" id="KW-0833">Ubl conjugation pathway</keyword>
<comment type="pathway">
    <text evidence="1">Protein modification; protein ubiquitination.</text>
</comment>
<reference evidence="8" key="2">
    <citation type="submission" date="2025-09" db="UniProtKB">
        <authorList>
            <consortium name="Ensembl"/>
        </authorList>
    </citation>
    <scope>IDENTIFICATION</scope>
</reference>
<dbReference type="InterPro" id="IPR057468">
    <property type="entry name" value="HOIL-1/Sharpin_LTM"/>
</dbReference>
<reference evidence="8" key="1">
    <citation type="submission" date="2025-08" db="UniProtKB">
        <authorList>
            <consortium name="Ensembl"/>
        </authorList>
    </citation>
    <scope>IDENTIFICATION</scope>
</reference>
<evidence type="ECO:0000259" key="7">
    <source>
        <dbReference type="Pfam" id="PF25393"/>
    </source>
</evidence>
<dbReference type="GO" id="GO:0043130">
    <property type="term" value="F:ubiquitin binding"/>
    <property type="evidence" value="ECO:0007669"/>
    <property type="project" value="TreeGrafter"/>
</dbReference>
<keyword evidence="9" id="KW-1185">Reference proteome</keyword>
<dbReference type="AlphaFoldDB" id="A0A8C3QMV3"/>
<dbReference type="Pfam" id="PF25393">
    <property type="entry name" value="LTM"/>
    <property type="match status" value="1"/>
</dbReference>
<dbReference type="PANTHER" id="PTHR22770:SF43">
    <property type="entry name" value="SHARPIN"/>
    <property type="match status" value="1"/>
</dbReference>
<proteinExistence type="predicted"/>
<name>A0A8C3QMV3_9PASS</name>
<dbReference type="Ensembl" id="ENSCRFT00000008838.1">
    <property type="protein sequence ID" value="ENSCRFP00000008532.1"/>
    <property type="gene ID" value="ENSCRFG00000006699.1"/>
</dbReference>
<dbReference type="PANTHER" id="PTHR22770">
    <property type="entry name" value="UBIQUITIN CONJUGATING ENZYME 7 INTERACTING PROTEIN-RELATED"/>
    <property type="match status" value="1"/>
</dbReference>
<dbReference type="GO" id="GO:0004842">
    <property type="term" value="F:ubiquitin-protein transferase activity"/>
    <property type="evidence" value="ECO:0007669"/>
    <property type="project" value="TreeGrafter"/>
</dbReference>
<protein>
    <recommendedName>
        <fullName evidence="7">HOIL-1/Sharpin LUBAC thetering domain-containing protein</fullName>
    </recommendedName>
</protein>
<dbReference type="GO" id="GO:0071797">
    <property type="term" value="C:LUBAC complex"/>
    <property type="evidence" value="ECO:0007669"/>
    <property type="project" value="TreeGrafter"/>
</dbReference>
<feature type="domain" description="HOIL-1/Sharpin LUBAC thetering" evidence="7">
    <location>
        <begin position="158"/>
        <end position="199"/>
    </location>
</feature>
<dbReference type="GO" id="GO:0043123">
    <property type="term" value="P:positive regulation of canonical NF-kappaB signal transduction"/>
    <property type="evidence" value="ECO:0007669"/>
    <property type="project" value="TreeGrafter"/>
</dbReference>
<keyword evidence="5" id="KW-0862">Zinc</keyword>
<evidence type="ECO:0000256" key="3">
    <source>
        <dbReference type="ARBA" id="ARBA00022771"/>
    </source>
</evidence>
<keyword evidence="3" id="KW-0863">Zinc-finger</keyword>
<feature type="compositionally biased region" description="Low complexity" evidence="6">
    <location>
        <begin position="25"/>
        <end position="46"/>
    </location>
</feature>
<feature type="region of interest" description="Disordered" evidence="6">
    <location>
        <begin position="1"/>
        <end position="63"/>
    </location>
</feature>
<evidence type="ECO:0000256" key="4">
    <source>
        <dbReference type="ARBA" id="ARBA00022786"/>
    </source>
</evidence>
<organism evidence="8 9">
    <name type="scientific">Cyanoderma ruficeps</name>
    <name type="common">rufous-capped babbler</name>
    <dbReference type="NCBI Taxonomy" id="181631"/>
    <lineage>
        <taxon>Eukaryota</taxon>
        <taxon>Metazoa</taxon>
        <taxon>Chordata</taxon>
        <taxon>Craniata</taxon>
        <taxon>Vertebrata</taxon>
        <taxon>Euteleostomi</taxon>
        <taxon>Archelosauria</taxon>
        <taxon>Archosauria</taxon>
        <taxon>Dinosauria</taxon>
        <taxon>Saurischia</taxon>
        <taxon>Theropoda</taxon>
        <taxon>Coelurosauria</taxon>
        <taxon>Aves</taxon>
        <taxon>Neognathae</taxon>
        <taxon>Neoaves</taxon>
        <taxon>Telluraves</taxon>
        <taxon>Australaves</taxon>
        <taxon>Passeriformes</taxon>
        <taxon>Sylvioidea</taxon>
        <taxon>Timaliidae</taxon>
        <taxon>Cyanoderma</taxon>
    </lineage>
</organism>
<dbReference type="GO" id="GO:0043161">
    <property type="term" value="P:proteasome-mediated ubiquitin-dependent protein catabolic process"/>
    <property type="evidence" value="ECO:0007669"/>
    <property type="project" value="TreeGrafter"/>
</dbReference>
<evidence type="ECO:0000313" key="9">
    <source>
        <dbReference type="Proteomes" id="UP000694396"/>
    </source>
</evidence>
<evidence type="ECO:0000256" key="1">
    <source>
        <dbReference type="ARBA" id="ARBA00004906"/>
    </source>
</evidence>